<reference evidence="1 2" key="1">
    <citation type="journal article" date="2024" name="Nat. Commun.">
        <title>Phylogenomics reveals the evolutionary origins of lichenization in chlorophyte algae.</title>
        <authorList>
            <person name="Puginier C."/>
            <person name="Libourel C."/>
            <person name="Otte J."/>
            <person name="Skaloud P."/>
            <person name="Haon M."/>
            <person name="Grisel S."/>
            <person name="Petersen M."/>
            <person name="Berrin J.G."/>
            <person name="Delaux P.M."/>
            <person name="Dal Grande F."/>
            <person name="Keller J."/>
        </authorList>
    </citation>
    <scope>NUCLEOTIDE SEQUENCE [LARGE SCALE GENOMIC DNA]</scope>
    <source>
        <strain evidence="1 2">SAG 2043</strain>
    </source>
</reference>
<protein>
    <submittedName>
        <fullName evidence="1">Uncharacterized protein</fullName>
    </submittedName>
</protein>
<dbReference type="AlphaFoldDB" id="A0AAW1Q831"/>
<dbReference type="Proteomes" id="UP001489004">
    <property type="component" value="Unassembled WGS sequence"/>
</dbReference>
<evidence type="ECO:0000313" key="1">
    <source>
        <dbReference type="EMBL" id="KAK9816893.1"/>
    </source>
</evidence>
<proteinExistence type="predicted"/>
<sequence length="248" mass="26575">MGSGGTPSEHFSGLQDRTEDFRGLISQGLYTAREVANPWSVETVSLFMSAKFLAEKDLLCNQVGVGPSTSRALAFVASEGKTLPSGMCEASAAVRYLDVTLCPVSSFADLCVAEFSNAARLRVEHLEKAFVLRAPSGLGHSVLSATTSTKRIGACLRAAGVQCDLSEKGASGKATVTHQCKKFAVAQAALVNVDYDKITHIASHERNVTKQHYMTICHDALHRIAGCLCRICQPRLRSESVPLKAFSV</sequence>
<dbReference type="EMBL" id="JALJOR010000005">
    <property type="protein sequence ID" value="KAK9816893.1"/>
    <property type="molecule type" value="Genomic_DNA"/>
</dbReference>
<comment type="caution">
    <text evidence="1">The sequence shown here is derived from an EMBL/GenBank/DDBJ whole genome shotgun (WGS) entry which is preliminary data.</text>
</comment>
<name>A0AAW1Q831_9CHLO</name>
<evidence type="ECO:0000313" key="2">
    <source>
        <dbReference type="Proteomes" id="UP001489004"/>
    </source>
</evidence>
<keyword evidence="2" id="KW-1185">Reference proteome</keyword>
<accession>A0AAW1Q831</accession>
<organism evidence="1 2">
    <name type="scientific">[Myrmecia] bisecta</name>
    <dbReference type="NCBI Taxonomy" id="41462"/>
    <lineage>
        <taxon>Eukaryota</taxon>
        <taxon>Viridiplantae</taxon>
        <taxon>Chlorophyta</taxon>
        <taxon>core chlorophytes</taxon>
        <taxon>Trebouxiophyceae</taxon>
        <taxon>Trebouxiales</taxon>
        <taxon>Trebouxiaceae</taxon>
        <taxon>Myrmecia</taxon>
    </lineage>
</organism>
<gene>
    <name evidence="1" type="ORF">WJX72_006860</name>
</gene>